<feature type="compositionally biased region" description="Basic and acidic residues" evidence="2">
    <location>
        <begin position="114"/>
        <end position="137"/>
    </location>
</feature>
<comment type="similarity">
    <text evidence="1">Belongs to the DRM1/ARP family.</text>
</comment>
<organism evidence="3 4">
    <name type="scientific">Gossypium barbadense</name>
    <name type="common">Sea Island cotton</name>
    <name type="synonym">Hibiscus barbadensis</name>
    <dbReference type="NCBI Taxonomy" id="3634"/>
    <lineage>
        <taxon>Eukaryota</taxon>
        <taxon>Viridiplantae</taxon>
        <taxon>Streptophyta</taxon>
        <taxon>Embryophyta</taxon>
        <taxon>Tracheophyta</taxon>
        <taxon>Spermatophyta</taxon>
        <taxon>Magnoliopsida</taxon>
        <taxon>eudicotyledons</taxon>
        <taxon>Gunneridae</taxon>
        <taxon>Pentapetalae</taxon>
        <taxon>rosids</taxon>
        <taxon>malvids</taxon>
        <taxon>Malvales</taxon>
        <taxon>Malvaceae</taxon>
        <taxon>Malvoideae</taxon>
        <taxon>Gossypium</taxon>
    </lineage>
</organism>
<feature type="region of interest" description="Disordered" evidence="2">
    <location>
        <begin position="1"/>
        <end position="90"/>
    </location>
</feature>
<reference evidence="3 4" key="1">
    <citation type="submission" date="2015-01" db="EMBL/GenBank/DDBJ databases">
        <title>Genome of allotetraploid Gossypium barbadense reveals genomic plasticity and fiber elongation in cotton evolution.</title>
        <authorList>
            <person name="Chen X."/>
            <person name="Liu X."/>
            <person name="Zhao B."/>
            <person name="Zheng H."/>
            <person name="Hu Y."/>
            <person name="Lu G."/>
            <person name="Yang C."/>
            <person name="Chen J."/>
            <person name="Shan C."/>
            <person name="Zhang L."/>
            <person name="Zhou Y."/>
            <person name="Wang L."/>
            <person name="Guo W."/>
            <person name="Bai Y."/>
            <person name="Ruan J."/>
            <person name="Shangguan X."/>
            <person name="Mao Y."/>
            <person name="Jiang J."/>
            <person name="Zhu Y."/>
            <person name="Lei J."/>
            <person name="Kang H."/>
            <person name="Chen S."/>
            <person name="He X."/>
            <person name="Wang R."/>
            <person name="Wang Y."/>
            <person name="Chen J."/>
            <person name="Wang L."/>
            <person name="Yu S."/>
            <person name="Wang B."/>
            <person name="Wei J."/>
            <person name="Song S."/>
            <person name="Lu X."/>
            <person name="Gao Z."/>
            <person name="Gu W."/>
            <person name="Deng X."/>
            <person name="Ma D."/>
            <person name="Wang S."/>
            <person name="Liang W."/>
            <person name="Fang L."/>
            <person name="Cai C."/>
            <person name="Zhu X."/>
            <person name="Zhou B."/>
            <person name="Zhang Y."/>
            <person name="Chen Z."/>
            <person name="Xu S."/>
            <person name="Zhu R."/>
            <person name="Wang S."/>
            <person name="Zhang T."/>
            <person name="Zhao G."/>
        </authorList>
    </citation>
    <scope>NUCLEOTIDE SEQUENCE [LARGE SCALE GENOMIC DNA]</scope>
    <source>
        <strain evidence="4">cv. Xinhai21</strain>
        <tissue evidence="3">Leaf</tissue>
    </source>
</reference>
<dbReference type="AlphaFoldDB" id="A0A2P5SLW5"/>
<evidence type="ECO:0000256" key="1">
    <source>
        <dbReference type="ARBA" id="ARBA00010502"/>
    </source>
</evidence>
<dbReference type="Proteomes" id="UP000239757">
    <property type="component" value="Unassembled WGS sequence"/>
</dbReference>
<evidence type="ECO:0008006" key="5">
    <source>
        <dbReference type="Google" id="ProtNLM"/>
    </source>
</evidence>
<dbReference type="PANTHER" id="PTHR33565">
    <property type="entry name" value="DORMANCY-ASSOCIATED PROTEIN 1"/>
    <property type="match status" value="1"/>
</dbReference>
<feature type="region of interest" description="Disordered" evidence="2">
    <location>
        <begin position="111"/>
        <end position="147"/>
    </location>
</feature>
<sequence>MGLLDQLWDDTVAGPRPDNGLGKLRKHSTFTFRSNSSKESDGGSVRSYNDETPEETTKVTRTIMIVKSPRYQSGSPPVSPAESTPPFLNPKTILPGKVGVGLCKVTRGGTIEGGSRESYRFRRRSTSDAYEKGKEGGGRSLAPPYDV</sequence>
<dbReference type="OrthoDB" id="1912652at2759"/>
<name>A0A2P5SLW5_GOSBA</name>
<dbReference type="Pfam" id="PF05564">
    <property type="entry name" value="Auxin_repressed"/>
    <property type="match status" value="1"/>
</dbReference>
<evidence type="ECO:0000313" key="3">
    <source>
        <dbReference type="EMBL" id="PPR81627.1"/>
    </source>
</evidence>
<dbReference type="InterPro" id="IPR008406">
    <property type="entry name" value="DRM/ARP"/>
</dbReference>
<dbReference type="EMBL" id="KZ671229">
    <property type="protein sequence ID" value="PPR81627.1"/>
    <property type="molecule type" value="Genomic_DNA"/>
</dbReference>
<evidence type="ECO:0000313" key="4">
    <source>
        <dbReference type="Proteomes" id="UP000239757"/>
    </source>
</evidence>
<protein>
    <recommendedName>
        <fullName evidence="5">Auxin-repressed protein</fullName>
    </recommendedName>
</protein>
<proteinExistence type="inferred from homology"/>
<evidence type="ECO:0000256" key="2">
    <source>
        <dbReference type="SAM" id="MobiDB-lite"/>
    </source>
</evidence>
<gene>
    <name evidence="3" type="ORF">GOBAR_AA39086</name>
</gene>
<dbReference type="PANTHER" id="PTHR33565:SF1">
    <property type="entry name" value="DORMANCY-ASSOCIATED PROTEIN HOMOLOG 3"/>
    <property type="match status" value="1"/>
</dbReference>
<accession>A0A2P5SLW5</accession>